<evidence type="ECO:0000313" key="4">
    <source>
        <dbReference type="Proteomes" id="UP001489509"/>
    </source>
</evidence>
<dbReference type="EMBL" id="JBBMFD010000009">
    <property type="protein sequence ID" value="MEQ2440514.1"/>
    <property type="molecule type" value="Genomic_DNA"/>
</dbReference>
<dbReference type="Proteomes" id="UP001489509">
    <property type="component" value="Unassembled WGS sequence"/>
</dbReference>
<dbReference type="Pfam" id="PF22768">
    <property type="entry name" value="SPP1_Dit"/>
    <property type="match status" value="1"/>
</dbReference>
<accession>A0ABV1DZM5</accession>
<dbReference type="InterPro" id="IPR054738">
    <property type="entry name" value="Siphovirus-type_tail_C"/>
</dbReference>
<dbReference type="InterPro" id="IPR006520">
    <property type="entry name" value="Dit_BPSPP_N"/>
</dbReference>
<dbReference type="RefSeq" id="WP_349219126.1">
    <property type="nucleotide sequence ID" value="NZ_JBBMFD010000009.1"/>
</dbReference>
<keyword evidence="4" id="KW-1185">Reference proteome</keyword>
<dbReference type="Gene3D" id="2.40.30.200">
    <property type="match status" value="1"/>
</dbReference>
<proteinExistence type="predicted"/>
<reference evidence="3 4" key="1">
    <citation type="submission" date="2024-03" db="EMBL/GenBank/DDBJ databases">
        <title>Human intestinal bacterial collection.</title>
        <authorList>
            <person name="Pauvert C."/>
            <person name="Hitch T.C.A."/>
            <person name="Clavel T."/>
        </authorList>
    </citation>
    <scope>NUCLEOTIDE SEQUENCE [LARGE SCALE GENOMIC DNA]</scope>
    <source>
        <strain evidence="3 4">CLA-JM-H44</strain>
    </source>
</reference>
<dbReference type="InterPro" id="IPR008841">
    <property type="entry name" value="Siphovirus-type_tail_N"/>
</dbReference>
<evidence type="ECO:0000259" key="1">
    <source>
        <dbReference type="Pfam" id="PF05709"/>
    </source>
</evidence>
<gene>
    <name evidence="3" type="ORF">WMO26_06725</name>
</gene>
<evidence type="ECO:0000313" key="3">
    <source>
        <dbReference type="EMBL" id="MEQ2440514.1"/>
    </source>
</evidence>
<feature type="domain" description="Siphovirus-type tail component C-terminal" evidence="2">
    <location>
        <begin position="141"/>
        <end position="240"/>
    </location>
</feature>
<feature type="domain" description="Siphovirus-type tail component RIFT-related" evidence="1">
    <location>
        <begin position="30"/>
        <end position="120"/>
    </location>
</feature>
<name>A0ABV1DZM5_9FIRM</name>
<organism evidence="3 4">
    <name type="scientific">Solibaculum intestinale</name>
    <dbReference type="NCBI Taxonomy" id="3133165"/>
    <lineage>
        <taxon>Bacteria</taxon>
        <taxon>Bacillati</taxon>
        <taxon>Bacillota</taxon>
        <taxon>Clostridia</taxon>
        <taxon>Eubacteriales</taxon>
        <taxon>Oscillospiraceae</taxon>
        <taxon>Solibaculum</taxon>
    </lineage>
</organism>
<sequence>MSWFSFRGIESSTMGVLLLERKWDLCGKTRSQFLSIPGLDGSLTVPQAREDITMTLRCAVLSDDDADLQTASHELAAWLFGSGELVFWDAPQQTRSACVLSVSSFEGFEKWGEFQVTFRCAPYAMGAETTVGINQSVSFEGTAPSRGAFSFSLSSAADLIVLACTAKNVTLRGSFQEGDAFVINTQTGAVWRNGQVQNELLQVGSRFFEVPVDTTFLHLLCKNGNLSNYPEGVYTYRPRWY</sequence>
<dbReference type="Gene3D" id="2.60.120.860">
    <property type="match status" value="1"/>
</dbReference>
<evidence type="ECO:0000259" key="2">
    <source>
        <dbReference type="Pfam" id="PF22768"/>
    </source>
</evidence>
<protein>
    <submittedName>
        <fullName evidence="3">Distal tail protein Dit</fullName>
    </submittedName>
</protein>
<dbReference type="Pfam" id="PF05709">
    <property type="entry name" value="Sipho_tail"/>
    <property type="match status" value="1"/>
</dbReference>
<comment type="caution">
    <text evidence="3">The sequence shown here is derived from an EMBL/GenBank/DDBJ whole genome shotgun (WGS) entry which is preliminary data.</text>
</comment>
<dbReference type="NCBIfam" id="TIGR01633">
    <property type="entry name" value="phi3626_gp14_N"/>
    <property type="match status" value="1"/>
</dbReference>